<dbReference type="InterPro" id="IPR004843">
    <property type="entry name" value="Calcineurin-like_PHP"/>
</dbReference>
<protein>
    <submittedName>
        <fullName evidence="2">Exonuclease</fullName>
    </submittedName>
</protein>
<reference evidence="3" key="1">
    <citation type="submission" date="2015-04" db="EMBL/GenBank/DDBJ databases">
        <authorList>
            <person name="Mushtaq Mamoona"/>
        </authorList>
    </citation>
    <scope>NUCLEOTIDE SEQUENCE [LARGE SCALE GENOMIC DNA]</scope>
    <source>
        <strain evidence="3">AN4859/03</strain>
    </source>
</reference>
<dbReference type="Pfam" id="PF00149">
    <property type="entry name" value="Metallophos"/>
    <property type="match status" value="1"/>
</dbReference>
<dbReference type="AlphaFoldDB" id="A0A0G4K750"/>
<keyword evidence="2" id="KW-0269">Exonuclease</keyword>
<sequence length="356" mass="41106">MAKLLISSDLHLSLQEKEYSLSVLDEIIEYAKDYDALMLLGDTFNTFEDLQGLKDIFSKKVEDYQKEVYLLKGNHENLKAKGITLNKLKFPENVIVIEDISFFNIDNLDIIALPYSEKYIIDNDINKKIESLNADNRIVIAHGIVEGTLWAIEENEETASIPIDIIKKIDPNIAIVGHIHKQMEVNIENIEIIYTGSARVWRRSKSEMGIRRCLAIDTANNSIKKTFINIKNAGVYRVYESNIYNISNIEQKASAWDINDIIDINIYGIAEDENELDEKINNIKNKYSKYVRDFNIKTSDIFLLENAYNESIIKEFLSIADEYEFNTNNEEDLEIVEIAKRIGIEKLYTALQNNKR</sequence>
<dbReference type="PANTHER" id="PTHR30337">
    <property type="entry name" value="COMPONENT OF ATP-DEPENDENT DSDNA EXONUCLEASE"/>
    <property type="match status" value="1"/>
</dbReference>
<evidence type="ECO:0000313" key="2">
    <source>
        <dbReference type="EMBL" id="CRF33467.1"/>
    </source>
</evidence>
<dbReference type="RefSeq" id="WP_048594664.1">
    <property type="nucleotide sequence ID" value="NZ_CVLB01000001.1"/>
</dbReference>
<dbReference type="EMBL" id="CVLB01000001">
    <property type="protein sequence ID" value="CRF33467.1"/>
    <property type="molecule type" value="Genomic_DNA"/>
</dbReference>
<dbReference type="OrthoDB" id="9773856at2"/>
<organism evidence="2 3">
    <name type="scientific">Brachyspira suanatina</name>
    <dbReference type="NCBI Taxonomy" id="381802"/>
    <lineage>
        <taxon>Bacteria</taxon>
        <taxon>Pseudomonadati</taxon>
        <taxon>Spirochaetota</taxon>
        <taxon>Spirochaetia</taxon>
        <taxon>Brachyspirales</taxon>
        <taxon>Brachyspiraceae</taxon>
        <taxon>Brachyspira</taxon>
    </lineage>
</organism>
<gene>
    <name evidence="2" type="ORF">BRSU_1461</name>
</gene>
<dbReference type="PANTHER" id="PTHR30337:SF7">
    <property type="entry name" value="PHOSPHOESTERASE"/>
    <property type="match status" value="1"/>
</dbReference>
<dbReference type="InterPro" id="IPR029052">
    <property type="entry name" value="Metallo-depent_PP-like"/>
</dbReference>
<name>A0A0G4K750_9SPIR</name>
<dbReference type="Gene3D" id="3.60.21.10">
    <property type="match status" value="1"/>
</dbReference>
<proteinExistence type="predicted"/>
<keyword evidence="2" id="KW-0540">Nuclease</keyword>
<evidence type="ECO:0000313" key="3">
    <source>
        <dbReference type="Proteomes" id="UP000043763"/>
    </source>
</evidence>
<dbReference type="GO" id="GO:0004527">
    <property type="term" value="F:exonuclease activity"/>
    <property type="evidence" value="ECO:0007669"/>
    <property type="project" value="UniProtKB-KW"/>
</dbReference>
<feature type="domain" description="Calcineurin-like phosphoesterase" evidence="1">
    <location>
        <begin position="3"/>
        <end position="181"/>
    </location>
</feature>
<accession>A0A0G4K750</accession>
<keyword evidence="2" id="KW-0378">Hydrolase</keyword>
<dbReference type="InterPro" id="IPR050535">
    <property type="entry name" value="DNA_Repair-Maintenance_Comp"/>
</dbReference>
<keyword evidence="3" id="KW-1185">Reference proteome</keyword>
<evidence type="ECO:0000259" key="1">
    <source>
        <dbReference type="Pfam" id="PF00149"/>
    </source>
</evidence>
<dbReference type="SUPFAM" id="SSF56300">
    <property type="entry name" value="Metallo-dependent phosphatases"/>
    <property type="match status" value="1"/>
</dbReference>
<dbReference type="Proteomes" id="UP000043763">
    <property type="component" value="Unassembled WGS sequence"/>
</dbReference>